<dbReference type="Proteomes" id="UP000053268">
    <property type="component" value="Unassembled WGS sequence"/>
</dbReference>
<accession>A0A0N1IMT5</accession>
<name>A0A0N1IMT5_PAPXU</name>
<protein>
    <submittedName>
        <fullName evidence="1">Uncharacterized protein</fullName>
    </submittedName>
</protein>
<proteinExistence type="predicted"/>
<reference evidence="1 2" key="1">
    <citation type="journal article" date="2015" name="Nat. Commun.">
        <title>Outbred genome sequencing and CRISPR/Cas9 gene editing in butterflies.</title>
        <authorList>
            <person name="Li X."/>
            <person name="Fan D."/>
            <person name="Zhang W."/>
            <person name="Liu G."/>
            <person name="Zhang L."/>
            <person name="Zhao L."/>
            <person name="Fang X."/>
            <person name="Chen L."/>
            <person name="Dong Y."/>
            <person name="Chen Y."/>
            <person name="Ding Y."/>
            <person name="Zhao R."/>
            <person name="Feng M."/>
            <person name="Zhu Y."/>
            <person name="Feng Y."/>
            <person name="Jiang X."/>
            <person name="Zhu D."/>
            <person name="Xiang H."/>
            <person name="Feng X."/>
            <person name="Li S."/>
            <person name="Wang J."/>
            <person name="Zhang G."/>
            <person name="Kronforst M.R."/>
            <person name="Wang W."/>
        </authorList>
    </citation>
    <scope>NUCLEOTIDE SEQUENCE [LARGE SCALE GENOMIC DNA]</scope>
    <source>
        <strain evidence="1">Ya'a_city_454_Px</strain>
        <tissue evidence="1">Whole body</tissue>
    </source>
</reference>
<dbReference type="EMBL" id="KQ459388">
    <property type="protein sequence ID" value="KPJ01132.1"/>
    <property type="molecule type" value="Genomic_DNA"/>
</dbReference>
<keyword evidence="2" id="KW-1185">Reference proteome</keyword>
<evidence type="ECO:0000313" key="1">
    <source>
        <dbReference type="EMBL" id="KPJ01132.1"/>
    </source>
</evidence>
<evidence type="ECO:0000313" key="2">
    <source>
        <dbReference type="Proteomes" id="UP000053268"/>
    </source>
</evidence>
<dbReference type="AlphaFoldDB" id="A0A0N1IMT5"/>
<gene>
    <name evidence="1" type="ORF">RR46_00897</name>
</gene>
<organism evidence="1 2">
    <name type="scientific">Papilio xuthus</name>
    <name type="common">Asian swallowtail butterfly</name>
    <dbReference type="NCBI Taxonomy" id="66420"/>
    <lineage>
        <taxon>Eukaryota</taxon>
        <taxon>Metazoa</taxon>
        <taxon>Ecdysozoa</taxon>
        <taxon>Arthropoda</taxon>
        <taxon>Hexapoda</taxon>
        <taxon>Insecta</taxon>
        <taxon>Pterygota</taxon>
        <taxon>Neoptera</taxon>
        <taxon>Endopterygota</taxon>
        <taxon>Lepidoptera</taxon>
        <taxon>Glossata</taxon>
        <taxon>Ditrysia</taxon>
        <taxon>Papilionoidea</taxon>
        <taxon>Papilionidae</taxon>
        <taxon>Papilioninae</taxon>
        <taxon>Papilio</taxon>
    </lineage>
</organism>
<sequence>MLNEVVAGGREDAAYASDQRAGGLFLLGCIFKCSNFIKQQQPYAIIHAGSWRSNANYVVFTTLDYWTLRARQYSTPY</sequence>